<feature type="transmembrane region" description="Helical" evidence="10">
    <location>
        <begin position="279"/>
        <end position="298"/>
    </location>
</feature>
<evidence type="ECO:0000256" key="2">
    <source>
        <dbReference type="ARBA" id="ARBA00022475"/>
    </source>
</evidence>
<feature type="transmembrane region" description="Helical" evidence="10">
    <location>
        <begin position="31"/>
        <end position="54"/>
    </location>
</feature>
<evidence type="ECO:0000313" key="12">
    <source>
        <dbReference type="Proteomes" id="UP000494040"/>
    </source>
</evidence>
<dbReference type="GO" id="GO:0004984">
    <property type="term" value="F:olfactory receptor activity"/>
    <property type="evidence" value="ECO:0007669"/>
    <property type="project" value="InterPro"/>
</dbReference>
<comment type="subcellular location">
    <subcellularLocation>
        <location evidence="1 10">Cell membrane</location>
        <topology evidence="1 10">Multi-pass membrane protein</topology>
    </subcellularLocation>
</comment>
<dbReference type="EnsemblMetazoa" id="XM_014406650.2">
    <property type="protein sequence ID" value="XP_014262136.1"/>
    <property type="gene ID" value="LOC106674125"/>
</dbReference>
<feature type="transmembrane region" description="Helical" evidence="10">
    <location>
        <begin position="177"/>
        <end position="201"/>
    </location>
</feature>
<dbReference type="Proteomes" id="UP000494040">
    <property type="component" value="Unassembled WGS sequence"/>
</dbReference>
<dbReference type="SMR" id="A0A8I6SDZ7"/>
<keyword evidence="4 10" id="KW-0812">Transmembrane</keyword>
<accession>A0A8I6SDZ7</accession>
<evidence type="ECO:0000256" key="6">
    <source>
        <dbReference type="ARBA" id="ARBA00022989"/>
    </source>
</evidence>
<keyword evidence="6 10" id="KW-1133">Transmembrane helix</keyword>
<keyword evidence="3 10" id="KW-0716">Sensory transduction</keyword>
<dbReference type="OMA" id="NECESAH"/>
<organism evidence="11 12">
    <name type="scientific">Cimex lectularius</name>
    <name type="common">Bed bug</name>
    <name type="synonym">Acanthia lectularia</name>
    <dbReference type="NCBI Taxonomy" id="79782"/>
    <lineage>
        <taxon>Eukaryota</taxon>
        <taxon>Metazoa</taxon>
        <taxon>Ecdysozoa</taxon>
        <taxon>Arthropoda</taxon>
        <taxon>Hexapoda</taxon>
        <taxon>Insecta</taxon>
        <taxon>Pterygota</taxon>
        <taxon>Neoptera</taxon>
        <taxon>Paraneoptera</taxon>
        <taxon>Hemiptera</taxon>
        <taxon>Heteroptera</taxon>
        <taxon>Panheteroptera</taxon>
        <taxon>Cimicomorpha</taxon>
        <taxon>Cimicidae</taxon>
        <taxon>Cimex</taxon>
    </lineage>
</organism>
<dbReference type="AlphaFoldDB" id="A0A8I6SDZ7"/>
<dbReference type="OrthoDB" id="6626835at2759"/>
<evidence type="ECO:0000256" key="7">
    <source>
        <dbReference type="ARBA" id="ARBA00023136"/>
    </source>
</evidence>
<dbReference type="EnsemblMetazoa" id="XM_024226056.1">
    <property type="protein sequence ID" value="XP_024081824.1"/>
    <property type="gene ID" value="LOC106674125"/>
</dbReference>
<evidence type="ECO:0000256" key="5">
    <source>
        <dbReference type="ARBA" id="ARBA00022725"/>
    </source>
</evidence>
<protein>
    <recommendedName>
        <fullName evidence="10">Odorant receptor</fullName>
    </recommendedName>
</protein>
<feature type="transmembrane region" description="Helical" evidence="10">
    <location>
        <begin position="125"/>
        <end position="146"/>
    </location>
</feature>
<evidence type="ECO:0000256" key="4">
    <source>
        <dbReference type="ARBA" id="ARBA00022692"/>
    </source>
</evidence>
<evidence type="ECO:0000313" key="11">
    <source>
        <dbReference type="EnsemblMetazoa" id="XP_014262136.1"/>
    </source>
</evidence>
<dbReference type="KEGG" id="clec:106674125"/>
<evidence type="ECO:0000256" key="8">
    <source>
        <dbReference type="ARBA" id="ARBA00023170"/>
    </source>
</evidence>
<name>A0A8I6SDZ7_CIMLE</name>
<keyword evidence="8 10" id="KW-0675">Receptor</keyword>
<evidence type="ECO:0000256" key="3">
    <source>
        <dbReference type="ARBA" id="ARBA00022606"/>
    </source>
</evidence>
<dbReference type="GO" id="GO:0005549">
    <property type="term" value="F:odorant binding"/>
    <property type="evidence" value="ECO:0007669"/>
    <property type="project" value="InterPro"/>
</dbReference>
<keyword evidence="7 10" id="KW-0472">Membrane</keyword>
<reference evidence="11" key="1">
    <citation type="submission" date="2022-01" db="UniProtKB">
        <authorList>
            <consortium name="EnsemblMetazoa"/>
        </authorList>
    </citation>
    <scope>IDENTIFICATION</scope>
</reference>
<evidence type="ECO:0000256" key="9">
    <source>
        <dbReference type="ARBA" id="ARBA00023224"/>
    </source>
</evidence>
<comment type="similarity">
    <text evidence="10">Belongs to the insect chemoreceptor superfamily. Heteromeric odorant receptor channel (TC 1.A.69) family.</text>
</comment>
<evidence type="ECO:0000256" key="10">
    <source>
        <dbReference type="RuleBase" id="RU351113"/>
    </source>
</evidence>
<evidence type="ECO:0000256" key="1">
    <source>
        <dbReference type="ARBA" id="ARBA00004651"/>
    </source>
</evidence>
<keyword evidence="5 10" id="KW-0552">Olfaction</keyword>
<dbReference type="Pfam" id="PF02949">
    <property type="entry name" value="7tm_6"/>
    <property type="match status" value="1"/>
</dbReference>
<gene>
    <name evidence="11" type="primary">106674125</name>
</gene>
<keyword evidence="9 10" id="KW-0807">Transducer</keyword>
<dbReference type="GO" id="GO:0007165">
    <property type="term" value="P:signal transduction"/>
    <property type="evidence" value="ECO:0007669"/>
    <property type="project" value="UniProtKB-KW"/>
</dbReference>
<dbReference type="PANTHER" id="PTHR21137">
    <property type="entry name" value="ODORANT RECEPTOR"/>
    <property type="match status" value="1"/>
</dbReference>
<sequence>MTELKKPSEFVFRILGISGMMVPPGAKFPKIFSIYVLVQCVNTFLFILTNFVSLTSKNIGLYEKLECFQYGISTCHILSKHMNIVLQRKRTIKFFTLIDDMWSEFAHDPKYTHLFVKAHKISVRMVIAMILFYDGLIPMNFVLWLIKNFLMSPDVKTVPLALWVFFDWKKHIFLGTFYQLTIFGSALLSIAISIALVRIIAEQGSVQMQILHMMLESRSPEDDKESNKKIYKLHQKIIIFVKEFNSFFSAHYCFEMVLSSMQIAARGYAAVSGLKEGNIMILASYLLIALTVIPPFVICYSGNLIKTQGEKIYRTAYRNQWYYEKTDSRKDLLIMMTTATYPVHLHYRYFVTFSMEQFTTLMQATYSYLTMIQHFDI</sequence>
<proteinExistence type="inferred from homology"/>
<dbReference type="PANTHER" id="PTHR21137:SF35">
    <property type="entry name" value="ODORANT RECEPTOR 19A-RELATED"/>
    <property type="match status" value="1"/>
</dbReference>
<keyword evidence="2" id="KW-1003">Cell membrane</keyword>
<comment type="caution">
    <text evidence="10">Lacks conserved residue(s) required for the propagation of feature annotation.</text>
</comment>
<keyword evidence="12" id="KW-1185">Reference proteome</keyword>
<dbReference type="InterPro" id="IPR004117">
    <property type="entry name" value="7tm6_olfct_rcpt"/>
</dbReference>
<dbReference type="GO" id="GO:0005886">
    <property type="term" value="C:plasma membrane"/>
    <property type="evidence" value="ECO:0007669"/>
    <property type="project" value="UniProtKB-SubCell"/>
</dbReference>